<dbReference type="Proteomes" id="UP000528945">
    <property type="component" value="Unassembled WGS sequence"/>
</dbReference>
<organism evidence="1 2">
    <name type="scientific">Sphingomonas aquatilis</name>
    <dbReference type="NCBI Taxonomy" id="93063"/>
    <lineage>
        <taxon>Bacteria</taxon>
        <taxon>Pseudomonadati</taxon>
        <taxon>Pseudomonadota</taxon>
        <taxon>Alphaproteobacteria</taxon>
        <taxon>Sphingomonadales</taxon>
        <taxon>Sphingomonadaceae</taxon>
        <taxon>Sphingomonas</taxon>
    </lineage>
</organism>
<keyword evidence="2" id="KW-1185">Reference proteome</keyword>
<evidence type="ECO:0000313" key="1">
    <source>
        <dbReference type="EMBL" id="MBB3877007.1"/>
    </source>
</evidence>
<dbReference type="EMBL" id="JACIDB010000010">
    <property type="protein sequence ID" value="MBB3877007.1"/>
    <property type="molecule type" value="Genomic_DNA"/>
</dbReference>
<evidence type="ECO:0008006" key="3">
    <source>
        <dbReference type="Google" id="ProtNLM"/>
    </source>
</evidence>
<dbReference type="RefSeq" id="WP_167509763.1">
    <property type="nucleotide sequence ID" value="NZ_JACIDB010000010.1"/>
</dbReference>
<gene>
    <name evidence="1" type="ORF">GGR47_003275</name>
</gene>
<dbReference type="AlphaFoldDB" id="A0AAW3TWM5"/>
<comment type="caution">
    <text evidence="1">The sequence shown here is derived from an EMBL/GenBank/DDBJ whole genome shotgun (WGS) entry which is preliminary data.</text>
</comment>
<sequence length="113" mass="13238">MLNGTEASAIETMEMIKAWRELAVRWELTWHERVALLPCGGEDTFSPPQDTERRMRILIEVGYRLRFEDDATLCEWLRTPTEMWNWHSPLEVMSASLPDLRRFRAFVELGLGA</sequence>
<protein>
    <recommendedName>
        <fullName evidence="3">Antitoxin Xre/MbcA/ParS-like toxin-binding domain-containing protein</fullName>
    </recommendedName>
</protein>
<name>A0AAW3TWM5_9SPHN</name>
<proteinExistence type="predicted"/>
<reference evidence="1 2" key="1">
    <citation type="submission" date="2020-08" db="EMBL/GenBank/DDBJ databases">
        <title>Genomic Encyclopedia of Type Strains, Phase IV (KMG-IV): sequencing the most valuable type-strain genomes for metagenomic binning, comparative biology and taxonomic classification.</title>
        <authorList>
            <person name="Goeker M."/>
        </authorList>
    </citation>
    <scope>NUCLEOTIDE SEQUENCE [LARGE SCALE GENOMIC DNA]</scope>
    <source>
        <strain evidence="1 2">DSM 15581</strain>
    </source>
</reference>
<evidence type="ECO:0000313" key="2">
    <source>
        <dbReference type="Proteomes" id="UP000528945"/>
    </source>
</evidence>
<accession>A0AAW3TWM5</accession>